<keyword evidence="2" id="KW-0723">Serine/threonine-protein kinase</keyword>
<organism evidence="10 11">
    <name type="scientific">Dioscorea cayennensis subsp. rotundata</name>
    <name type="common">White Guinea yam</name>
    <name type="synonym">Dioscorea rotundata</name>
    <dbReference type="NCBI Taxonomy" id="55577"/>
    <lineage>
        <taxon>Eukaryota</taxon>
        <taxon>Viridiplantae</taxon>
        <taxon>Streptophyta</taxon>
        <taxon>Embryophyta</taxon>
        <taxon>Tracheophyta</taxon>
        <taxon>Spermatophyta</taxon>
        <taxon>Magnoliopsida</taxon>
        <taxon>Liliopsida</taxon>
        <taxon>Dioscoreales</taxon>
        <taxon>Dioscoreaceae</taxon>
        <taxon>Dioscorea</taxon>
    </lineage>
</organism>
<accession>A0AB40CMG2</accession>
<dbReference type="RefSeq" id="XP_039140544.1">
    <property type="nucleotide sequence ID" value="XM_039284610.1"/>
</dbReference>
<evidence type="ECO:0000256" key="6">
    <source>
        <dbReference type="ARBA" id="ARBA00022840"/>
    </source>
</evidence>
<keyword evidence="4" id="KW-0547">Nucleotide-binding</keyword>
<keyword evidence="6" id="KW-0067">ATP-binding</keyword>
<comment type="catalytic activity">
    <reaction evidence="8">
        <text>L-seryl-[protein] + ATP = O-phospho-L-seryl-[protein] + ADP + H(+)</text>
        <dbReference type="Rhea" id="RHEA:17989"/>
        <dbReference type="Rhea" id="RHEA-COMP:9863"/>
        <dbReference type="Rhea" id="RHEA-COMP:11604"/>
        <dbReference type="ChEBI" id="CHEBI:15378"/>
        <dbReference type="ChEBI" id="CHEBI:29999"/>
        <dbReference type="ChEBI" id="CHEBI:30616"/>
        <dbReference type="ChEBI" id="CHEBI:83421"/>
        <dbReference type="ChEBI" id="CHEBI:456216"/>
        <dbReference type="EC" id="2.7.11.1"/>
    </reaction>
</comment>
<dbReference type="SUPFAM" id="SSF56112">
    <property type="entry name" value="Protein kinase-like (PK-like)"/>
    <property type="match status" value="1"/>
</dbReference>
<dbReference type="PANTHER" id="PTHR48005">
    <property type="entry name" value="LEUCINE RICH REPEAT KINASE 2"/>
    <property type="match status" value="1"/>
</dbReference>
<sequence length="174" mass="19490">MELDWMRRVRVIKDLAHALSYMHHDCIPSIIHRDISIKNILFDFDFKACVSDFGAARLLKPDSSNWTSLTGTHCYVAPELAFTEKCDVYSFGVMALEVRKASLQWSMCQMSRASANHLWNPTIMFAQRAGVVASSIDVYNVDERLAQLSPSSSIRDDGEKVLKGSTLECAAIGK</sequence>
<evidence type="ECO:0000313" key="10">
    <source>
        <dbReference type="Proteomes" id="UP001515500"/>
    </source>
</evidence>
<keyword evidence="5" id="KW-0418">Kinase</keyword>
<dbReference type="Gene3D" id="1.10.510.10">
    <property type="entry name" value="Transferase(Phosphotransferase) domain 1"/>
    <property type="match status" value="1"/>
</dbReference>
<dbReference type="InterPro" id="IPR000719">
    <property type="entry name" value="Prot_kinase_dom"/>
</dbReference>
<name>A0AB40CMG2_DIOCR</name>
<evidence type="ECO:0000256" key="2">
    <source>
        <dbReference type="ARBA" id="ARBA00022527"/>
    </source>
</evidence>
<evidence type="ECO:0000256" key="3">
    <source>
        <dbReference type="ARBA" id="ARBA00022679"/>
    </source>
</evidence>
<dbReference type="InterPro" id="IPR051420">
    <property type="entry name" value="Ser_Thr_Kinases_DiverseReg"/>
</dbReference>
<dbReference type="GeneID" id="120277770"/>
<evidence type="ECO:0000256" key="4">
    <source>
        <dbReference type="ARBA" id="ARBA00022741"/>
    </source>
</evidence>
<protein>
    <recommendedName>
        <fullName evidence="1">non-specific serine/threonine protein kinase</fullName>
        <ecNumber evidence="1">2.7.11.1</ecNumber>
    </recommendedName>
</protein>
<dbReference type="PROSITE" id="PS50011">
    <property type="entry name" value="PROTEIN_KINASE_DOM"/>
    <property type="match status" value="1"/>
</dbReference>
<dbReference type="Pfam" id="PF00069">
    <property type="entry name" value="Pkinase"/>
    <property type="match status" value="1"/>
</dbReference>
<gene>
    <name evidence="11" type="primary">LOC120277770</name>
</gene>
<dbReference type="InterPro" id="IPR008266">
    <property type="entry name" value="Tyr_kinase_AS"/>
</dbReference>
<dbReference type="InterPro" id="IPR011009">
    <property type="entry name" value="Kinase-like_dom_sf"/>
</dbReference>
<evidence type="ECO:0000256" key="1">
    <source>
        <dbReference type="ARBA" id="ARBA00012513"/>
    </source>
</evidence>
<keyword evidence="3" id="KW-0808">Transferase</keyword>
<keyword evidence="10" id="KW-1185">Reference proteome</keyword>
<evidence type="ECO:0000313" key="11">
    <source>
        <dbReference type="RefSeq" id="XP_039140544.1"/>
    </source>
</evidence>
<evidence type="ECO:0000256" key="5">
    <source>
        <dbReference type="ARBA" id="ARBA00022777"/>
    </source>
</evidence>
<dbReference type="GO" id="GO:0005524">
    <property type="term" value="F:ATP binding"/>
    <property type="evidence" value="ECO:0007669"/>
    <property type="project" value="UniProtKB-KW"/>
</dbReference>
<dbReference type="Proteomes" id="UP001515500">
    <property type="component" value="Chromosome 15"/>
</dbReference>
<dbReference type="AlphaFoldDB" id="A0AB40CMG2"/>
<proteinExistence type="predicted"/>
<feature type="domain" description="Protein kinase" evidence="9">
    <location>
        <begin position="1"/>
        <end position="174"/>
    </location>
</feature>
<evidence type="ECO:0000256" key="8">
    <source>
        <dbReference type="ARBA" id="ARBA00048679"/>
    </source>
</evidence>
<evidence type="ECO:0000256" key="7">
    <source>
        <dbReference type="ARBA" id="ARBA00047899"/>
    </source>
</evidence>
<dbReference type="EC" id="2.7.11.1" evidence="1"/>
<dbReference type="GO" id="GO:0004674">
    <property type="term" value="F:protein serine/threonine kinase activity"/>
    <property type="evidence" value="ECO:0007669"/>
    <property type="project" value="UniProtKB-KW"/>
</dbReference>
<reference evidence="11" key="1">
    <citation type="submission" date="2025-08" db="UniProtKB">
        <authorList>
            <consortium name="RefSeq"/>
        </authorList>
    </citation>
    <scope>IDENTIFICATION</scope>
</reference>
<dbReference type="PROSITE" id="PS00109">
    <property type="entry name" value="PROTEIN_KINASE_TYR"/>
    <property type="match status" value="1"/>
</dbReference>
<evidence type="ECO:0000259" key="9">
    <source>
        <dbReference type="PROSITE" id="PS50011"/>
    </source>
</evidence>
<dbReference type="PANTHER" id="PTHR48005:SF13">
    <property type="entry name" value="SERINE_THREONINE-PROTEIN KINASE DDB_G0278509-RELATED"/>
    <property type="match status" value="1"/>
</dbReference>
<comment type="catalytic activity">
    <reaction evidence="7">
        <text>L-threonyl-[protein] + ATP = O-phospho-L-threonyl-[protein] + ADP + H(+)</text>
        <dbReference type="Rhea" id="RHEA:46608"/>
        <dbReference type="Rhea" id="RHEA-COMP:11060"/>
        <dbReference type="Rhea" id="RHEA-COMP:11605"/>
        <dbReference type="ChEBI" id="CHEBI:15378"/>
        <dbReference type="ChEBI" id="CHEBI:30013"/>
        <dbReference type="ChEBI" id="CHEBI:30616"/>
        <dbReference type="ChEBI" id="CHEBI:61977"/>
        <dbReference type="ChEBI" id="CHEBI:456216"/>
        <dbReference type="EC" id="2.7.11.1"/>
    </reaction>
</comment>